<dbReference type="EMBL" id="ML179191">
    <property type="protein sequence ID" value="THU95811.1"/>
    <property type="molecule type" value="Genomic_DNA"/>
</dbReference>
<dbReference type="AlphaFoldDB" id="A0A4S8M1T7"/>
<name>A0A4S8M1T7_DENBC</name>
<evidence type="ECO:0000313" key="1">
    <source>
        <dbReference type="EMBL" id="THU95811.1"/>
    </source>
</evidence>
<gene>
    <name evidence="1" type="ORF">K435DRAFT_113589</name>
</gene>
<dbReference type="Proteomes" id="UP000297245">
    <property type="component" value="Unassembled WGS sequence"/>
</dbReference>
<proteinExistence type="predicted"/>
<protein>
    <submittedName>
        <fullName evidence="1">Uncharacterized protein</fullName>
    </submittedName>
</protein>
<sequence>MPWLRCQTSRLAQSMSSSFLITLYHGAQDVPRQENSNVVEFLDKIVPRISTHDQGTLRLRQLSVGRARTDPSAC</sequence>
<organism evidence="1 2">
    <name type="scientific">Dendrothele bispora (strain CBS 962.96)</name>
    <dbReference type="NCBI Taxonomy" id="1314807"/>
    <lineage>
        <taxon>Eukaryota</taxon>
        <taxon>Fungi</taxon>
        <taxon>Dikarya</taxon>
        <taxon>Basidiomycota</taxon>
        <taxon>Agaricomycotina</taxon>
        <taxon>Agaricomycetes</taxon>
        <taxon>Agaricomycetidae</taxon>
        <taxon>Agaricales</taxon>
        <taxon>Agaricales incertae sedis</taxon>
        <taxon>Dendrothele</taxon>
    </lineage>
</organism>
<evidence type="ECO:0000313" key="2">
    <source>
        <dbReference type="Proteomes" id="UP000297245"/>
    </source>
</evidence>
<keyword evidence="2" id="KW-1185">Reference proteome</keyword>
<accession>A0A4S8M1T7</accession>
<reference evidence="1 2" key="1">
    <citation type="journal article" date="2019" name="Nat. Ecol. Evol.">
        <title>Megaphylogeny resolves global patterns of mushroom evolution.</title>
        <authorList>
            <person name="Varga T."/>
            <person name="Krizsan K."/>
            <person name="Foldi C."/>
            <person name="Dima B."/>
            <person name="Sanchez-Garcia M."/>
            <person name="Sanchez-Ramirez S."/>
            <person name="Szollosi G.J."/>
            <person name="Szarkandi J.G."/>
            <person name="Papp V."/>
            <person name="Albert L."/>
            <person name="Andreopoulos W."/>
            <person name="Angelini C."/>
            <person name="Antonin V."/>
            <person name="Barry K.W."/>
            <person name="Bougher N.L."/>
            <person name="Buchanan P."/>
            <person name="Buyck B."/>
            <person name="Bense V."/>
            <person name="Catcheside P."/>
            <person name="Chovatia M."/>
            <person name="Cooper J."/>
            <person name="Damon W."/>
            <person name="Desjardin D."/>
            <person name="Finy P."/>
            <person name="Geml J."/>
            <person name="Haridas S."/>
            <person name="Hughes K."/>
            <person name="Justo A."/>
            <person name="Karasinski D."/>
            <person name="Kautmanova I."/>
            <person name="Kiss B."/>
            <person name="Kocsube S."/>
            <person name="Kotiranta H."/>
            <person name="LaButti K.M."/>
            <person name="Lechner B.E."/>
            <person name="Liimatainen K."/>
            <person name="Lipzen A."/>
            <person name="Lukacs Z."/>
            <person name="Mihaltcheva S."/>
            <person name="Morgado L.N."/>
            <person name="Niskanen T."/>
            <person name="Noordeloos M.E."/>
            <person name="Ohm R.A."/>
            <person name="Ortiz-Santana B."/>
            <person name="Ovrebo C."/>
            <person name="Racz N."/>
            <person name="Riley R."/>
            <person name="Savchenko A."/>
            <person name="Shiryaev A."/>
            <person name="Soop K."/>
            <person name="Spirin V."/>
            <person name="Szebenyi C."/>
            <person name="Tomsovsky M."/>
            <person name="Tulloss R.E."/>
            <person name="Uehling J."/>
            <person name="Grigoriev I.V."/>
            <person name="Vagvolgyi C."/>
            <person name="Papp T."/>
            <person name="Martin F.M."/>
            <person name="Miettinen O."/>
            <person name="Hibbett D.S."/>
            <person name="Nagy L.G."/>
        </authorList>
    </citation>
    <scope>NUCLEOTIDE SEQUENCE [LARGE SCALE GENOMIC DNA]</scope>
    <source>
        <strain evidence="1 2">CBS 962.96</strain>
    </source>
</reference>